<feature type="active site" description="Charge relay system" evidence="10">
    <location>
        <position position="174"/>
    </location>
</feature>
<dbReference type="Proteomes" id="UP000599391">
    <property type="component" value="Unassembled WGS sequence"/>
</dbReference>
<dbReference type="NCBIfam" id="TIGR02069">
    <property type="entry name" value="cyanophycinase"/>
    <property type="match status" value="1"/>
</dbReference>
<evidence type="ECO:0000256" key="2">
    <source>
        <dbReference type="ARBA" id="ARBA00002039"/>
    </source>
</evidence>
<evidence type="ECO:0000256" key="3">
    <source>
        <dbReference type="ARBA" id="ARBA00006534"/>
    </source>
</evidence>
<dbReference type="CDD" id="cd03145">
    <property type="entry name" value="GAT1_cyanophycinase"/>
    <property type="match status" value="1"/>
</dbReference>
<organism evidence="11 12">
    <name type="scientific">Atlanticothrix silvestris CENA357</name>
    <dbReference type="NCBI Taxonomy" id="1725252"/>
    <lineage>
        <taxon>Bacteria</taxon>
        <taxon>Bacillati</taxon>
        <taxon>Cyanobacteriota</taxon>
        <taxon>Cyanophyceae</taxon>
        <taxon>Nostocales</taxon>
        <taxon>Nodulariaceae</taxon>
        <taxon>Atlanticothrix</taxon>
        <taxon>Atlanticothrix silvestris</taxon>
    </lineage>
</organism>
<dbReference type="SUPFAM" id="SSF52317">
    <property type="entry name" value="Class I glutamine amidotransferase-like"/>
    <property type="match status" value="1"/>
</dbReference>
<evidence type="ECO:0000256" key="8">
    <source>
        <dbReference type="ARBA" id="ARBA00022825"/>
    </source>
</evidence>
<dbReference type="GO" id="GO:0006508">
    <property type="term" value="P:proteolysis"/>
    <property type="evidence" value="ECO:0007669"/>
    <property type="project" value="UniProtKB-KW"/>
</dbReference>
<feature type="active site" description="Charge relay system" evidence="10">
    <location>
        <position position="132"/>
    </location>
</feature>
<keyword evidence="6 9" id="KW-0645">Protease</keyword>
<dbReference type="PANTHER" id="PTHR36175:SF1">
    <property type="entry name" value="CYANOPHYCINASE"/>
    <property type="match status" value="1"/>
</dbReference>
<sequence length="283" mass="30401">MTENTSKRQLVIIGGAEDKDGDCHILREFVRRAGSTKANIVIMTAATELPRDVGENYIRVFERLGAEKIRIVDTETREDASSSTALEAIAKATGIFFTGGDQARITSILKDTEIDTAIHKRFSEGVVIAGTSAGAAVMPDKMIVEGDSQTNPRMEIVDMGPGLGFLPGVVIDQHFSQRGRLGRLISALIQEPAVLGFGIDENTAMVVTDSQIEVIGEGSVTIVDESEATYNNMGEILKDEPLAICGAKLHILPHGYKFDLKTRHPILNDGSIPNANVSVPVAS</sequence>
<evidence type="ECO:0000256" key="10">
    <source>
        <dbReference type="PIRSR" id="PIRSR032067-1"/>
    </source>
</evidence>
<keyword evidence="7 9" id="KW-0378">Hydrolase</keyword>
<dbReference type="RefSeq" id="WP_214439856.1">
    <property type="nucleotide sequence ID" value="NZ_JAECZB010000036.1"/>
</dbReference>
<dbReference type="GO" id="GO:0008241">
    <property type="term" value="F:peptidyl-dipeptidase activity"/>
    <property type="evidence" value="ECO:0007669"/>
    <property type="project" value="UniProtKB-EC"/>
</dbReference>
<dbReference type="InterPro" id="IPR005320">
    <property type="entry name" value="Peptidase_S51"/>
</dbReference>
<comment type="catalytic activity">
    <reaction evidence="1 9">
        <text>[L-4-(L-arginin-2-N-yl)aspartate](n) + H2O = [L-4-(L-arginin-2-N-yl)aspartate](n-1) + L-4-(L-arginin-2-N-yl)aspartate</text>
        <dbReference type="Rhea" id="RHEA:12845"/>
        <dbReference type="Rhea" id="RHEA-COMP:13728"/>
        <dbReference type="Rhea" id="RHEA-COMP:13734"/>
        <dbReference type="ChEBI" id="CHEBI:15377"/>
        <dbReference type="ChEBI" id="CHEBI:137986"/>
        <dbReference type="ChEBI" id="CHEBI:137991"/>
        <dbReference type="EC" id="3.4.15.6"/>
    </reaction>
</comment>
<accession>A0A8J7HEN1</accession>
<evidence type="ECO:0000256" key="6">
    <source>
        <dbReference type="ARBA" id="ARBA00022670"/>
    </source>
</evidence>
<dbReference type="InterPro" id="IPR011811">
    <property type="entry name" value="Peptidase_S51_cyanophycinase"/>
</dbReference>
<keyword evidence="12" id="KW-1185">Reference proteome</keyword>
<dbReference type="Gene3D" id="3.40.50.880">
    <property type="match status" value="1"/>
</dbReference>
<dbReference type="AlphaFoldDB" id="A0A8J7HEN1"/>
<dbReference type="PIRSF" id="PIRSF032067">
    <property type="entry name" value="Cyanophycinase"/>
    <property type="match status" value="1"/>
</dbReference>
<evidence type="ECO:0000256" key="5">
    <source>
        <dbReference type="ARBA" id="ARBA00015719"/>
    </source>
</evidence>
<name>A0A8J7HEN1_9CYAN</name>
<gene>
    <name evidence="11" type="ORF">I8751_14575</name>
</gene>
<dbReference type="Pfam" id="PF03575">
    <property type="entry name" value="Peptidase_S51"/>
    <property type="match status" value="1"/>
</dbReference>
<keyword evidence="11" id="KW-0121">Carboxypeptidase</keyword>
<dbReference type="GO" id="GO:0004180">
    <property type="term" value="F:carboxypeptidase activity"/>
    <property type="evidence" value="ECO:0007669"/>
    <property type="project" value="UniProtKB-KW"/>
</dbReference>
<feature type="active site" description="Charge relay system" evidence="10">
    <location>
        <position position="201"/>
    </location>
</feature>
<protein>
    <recommendedName>
        <fullName evidence="5 9">Cyanophycinase</fullName>
        <ecNumber evidence="4 9">3.4.15.6</ecNumber>
    </recommendedName>
</protein>
<comment type="similarity">
    <text evidence="3 9">Belongs to the peptidase S51 family.</text>
</comment>
<evidence type="ECO:0000313" key="11">
    <source>
        <dbReference type="EMBL" id="MBH8553574.1"/>
    </source>
</evidence>
<proteinExistence type="inferred from homology"/>
<evidence type="ECO:0000256" key="7">
    <source>
        <dbReference type="ARBA" id="ARBA00022801"/>
    </source>
</evidence>
<evidence type="ECO:0000313" key="12">
    <source>
        <dbReference type="Proteomes" id="UP000599391"/>
    </source>
</evidence>
<comment type="function">
    <text evidence="2 9">Exopeptidase that catalyzes the hydrolytic cleavage of multi-L-arginyl-poly-L-aspartic acid (cyanophycin; a water-insoluble reserve polymer) into aspartate-arginine dipeptides.</text>
</comment>
<dbReference type="EC" id="3.4.15.6" evidence="4 9"/>
<keyword evidence="8 9" id="KW-0720">Serine protease</keyword>
<evidence type="ECO:0000256" key="4">
    <source>
        <dbReference type="ARBA" id="ARBA00013115"/>
    </source>
</evidence>
<dbReference type="InterPro" id="IPR029062">
    <property type="entry name" value="Class_I_gatase-like"/>
</dbReference>
<dbReference type="GO" id="GO:0008236">
    <property type="term" value="F:serine-type peptidase activity"/>
    <property type="evidence" value="ECO:0007669"/>
    <property type="project" value="UniProtKB-KW"/>
</dbReference>
<reference evidence="11 12" key="1">
    <citation type="journal article" date="2021" name="Int. J. Syst. Evol. Microbiol.">
        <title>Amazonocrinis nigriterrae gen. nov., sp. nov., Atlanticothrix silvestris gen. nov., sp. nov. and Dendronalium phyllosphericum gen. nov., sp. nov., nostocacean cyanobacteria from Brazilian environments.</title>
        <authorList>
            <person name="Alvarenga D.O."/>
            <person name="Andreote A.P.D."/>
            <person name="Branco L.H.Z."/>
            <person name="Delbaje E."/>
            <person name="Cruz R.B."/>
            <person name="Varani A.M."/>
            <person name="Fiore M.F."/>
        </authorList>
    </citation>
    <scope>NUCLEOTIDE SEQUENCE [LARGE SCALE GENOMIC DNA]</scope>
    <source>
        <strain evidence="11 12">CENA357</strain>
    </source>
</reference>
<dbReference type="PANTHER" id="PTHR36175">
    <property type="entry name" value="CYANOPHYCINASE"/>
    <property type="match status" value="1"/>
</dbReference>
<evidence type="ECO:0000256" key="9">
    <source>
        <dbReference type="PIRNR" id="PIRNR032067"/>
    </source>
</evidence>
<comment type="caution">
    <text evidence="11">The sequence shown here is derived from an EMBL/GenBank/DDBJ whole genome shotgun (WGS) entry which is preliminary data.</text>
</comment>
<dbReference type="EMBL" id="JAECZB010000036">
    <property type="protein sequence ID" value="MBH8553574.1"/>
    <property type="molecule type" value="Genomic_DNA"/>
</dbReference>
<evidence type="ECO:0000256" key="1">
    <source>
        <dbReference type="ARBA" id="ARBA00001092"/>
    </source>
</evidence>